<proteinExistence type="predicted"/>
<feature type="compositionally biased region" description="Basic and acidic residues" evidence="2">
    <location>
        <begin position="791"/>
        <end position="827"/>
    </location>
</feature>
<feature type="transmembrane region" description="Helical" evidence="3">
    <location>
        <begin position="27"/>
        <end position="46"/>
    </location>
</feature>
<dbReference type="InterPro" id="IPR012683">
    <property type="entry name" value="CHP02302_TM"/>
</dbReference>
<evidence type="ECO:0000256" key="1">
    <source>
        <dbReference type="SAM" id="Coils"/>
    </source>
</evidence>
<keyword evidence="3" id="KW-1133">Transmembrane helix</keyword>
<keyword evidence="3" id="KW-0472">Membrane</keyword>
<feature type="transmembrane region" description="Helical" evidence="3">
    <location>
        <begin position="143"/>
        <end position="162"/>
    </location>
</feature>
<keyword evidence="1" id="KW-0175">Coiled coil</keyword>
<dbReference type="Pfam" id="PF13779">
    <property type="entry name" value="DUF4175"/>
    <property type="match status" value="1"/>
</dbReference>
<feature type="region of interest" description="Disordered" evidence="2">
    <location>
        <begin position="660"/>
        <end position="699"/>
    </location>
</feature>
<sequence length="827" mass="89448">MKVDAPVVVRALRLTHAGMVWEQVARAFWPLAALAAVVFAAFWLGLISSLPAAVLPWLLGAAVLALVVAAVRGGLRFGRVGEAAALARVDATLPGRPLSALRDQAALGGEGALWQAHQAQMRARAEAARAVAPDAGLNRRDPLALRLAAMVALVMALIFGGAGNLGQGLSAVAATFRPPASQMPDIATGPSWEGWAEPPAYTRRPTIYLNALPEGEVLELPKGSAVSFRLYGEGAGVTQDIGPAQGNEAQAPAFEAMQSGVIEVAGRRFDVTVLPDAAPRIRPGDAPTRRADGRLVQDFTADDDHGVVAGSAGIELDLASVPRTFGLAIDPEPREPIALELPMPNGARKEVQAQLVQDLARHPWANLPVTVRLSVLDGIDQEGLSEPMQTILPGRRFFDPLAAALIEMRRDLLWSRENARRSAEILRAVTWQPEGYVDQPLYLQLRAGVGVLEAGPLTPEARDKLAEALWQAAIQLEDGGLADALEAMKQAQEKLSEAIRNGASPDEIQRLMDELKEATDNYTRMLAEQGQPDPADRFTQNQQSQVVTGDMIQQMMDEIQRLMNEGRMAEAQQLLEQFNRMMENLQVTQGQSGGQGQQGQGQEGNQSMNRLADTLREQQRLSDEAFREMQEQFGQGGQQGSQDLAERQGQLREELGQQQGLMPGQGSEQGDAARQSLDEAGRSMDQAEQALREGDMSGALERQADAIQSMREGMRALGDMLGQGQRGAEGPDGQQPGQEGQQPGGQAGQAMRDGENGLPYDRRAQRDPLGRQLSGNGNTITDGDPLAEGIDPARRARDLLDEIRRRSGERTRPEDERDYLGRLLDRF</sequence>
<keyword evidence="3" id="KW-0812">Transmembrane</keyword>
<feature type="compositionally biased region" description="Basic and acidic residues" evidence="2">
    <location>
        <begin position="752"/>
        <end position="769"/>
    </location>
</feature>
<accession>A0A2H5EZL4</accession>
<name>A0A2H5EZL4_9RHOB</name>
<dbReference type="RefSeq" id="WP_101752752.1">
    <property type="nucleotide sequence ID" value="NZ_CP025430.1"/>
</dbReference>
<dbReference type="EMBL" id="CP025430">
    <property type="protein sequence ID" value="AUH64723.1"/>
    <property type="molecule type" value="Genomic_DNA"/>
</dbReference>
<dbReference type="AlphaFoldDB" id="A0A2H5EZL4"/>
<gene>
    <name evidence="4" type="ORF">CX676_11565</name>
</gene>
<feature type="coiled-coil region" evidence="1">
    <location>
        <begin position="552"/>
        <end position="588"/>
    </location>
</feature>
<dbReference type="KEGG" id="pzh:CX676_11565"/>
<dbReference type="Proteomes" id="UP000234530">
    <property type="component" value="Chromosome"/>
</dbReference>
<reference evidence="4 5" key="1">
    <citation type="journal article" date="2013" name="Antonie Van Leeuwenhoek">
        <title>Paracoccus zhejiangensis sp. nov., isolated from activated sludge in wastewater-treatment system.</title>
        <authorList>
            <person name="Wu Z.G."/>
            <person name="Zhang D.F."/>
            <person name="Liu Y.L."/>
            <person name="Wang F."/>
            <person name="Jiang X."/>
            <person name="Li C."/>
            <person name="Li S.P."/>
            <person name="Hong Q."/>
            <person name="Li W.J."/>
        </authorList>
    </citation>
    <scope>NUCLEOTIDE SEQUENCE [LARGE SCALE GENOMIC DNA]</scope>
    <source>
        <strain evidence="4 5">J6</strain>
    </source>
</reference>
<feature type="compositionally biased region" description="Low complexity" evidence="2">
    <location>
        <begin position="731"/>
        <end position="741"/>
    </location>
</feature>
<evidence type="ECO:0000256" key="2">
    <source>
        <dbReference type="SAM" id="MobiDB-lite"/>
    </source>
</evidence>
<feature type="coiled-coil region" evidence="1">
    <location>
        <begin position="481"/>
        <end position="528"/>
    </location>
</feature>
<feature type="transmembrane region" description="Helical" evidence="3">
    <location>
        <begin position="52"/>
        <end position="71"/>
    </location>
</feature>
<evidence type="ECO:0000313" key="4">
    <source>
        <dbReference type="EMBL" id="AUH64723.1"/>
    </source>
</evidence>
<protein>
    <submittedName>
        <fullName evidence="4">DUF4175 domain-containing protein</fullName>
    </submittedName>
</protein>
<dbReference type="OrthoDB" id="8477685at2"/>
<evidence type="ECO:0000313" key="5">
    <source>
        <dbReference type="Proteomes" id="UP000234530"/>
    </source>
</evidence>
<feature type="region of interest" description="Disordered" evidence="2">
    <location>
        <begin position="721"/>
        <end position="827"/>
    </location>
</feature>
<evidence type="ECO:0000256" key="3">
    <source>
        <dbReference type="SAM" id="Phobius"/>
    </source>
</evidence>
<keyword evidence="5" id="KW-1185">Reference proteome</keyword>
<organism evidence="4 5">
    <name type="scientific">Paracoccus zhejiangensis</name>
    <dbReference type="NCBI Taxonomy" id="1077935"/>
    <lineage>
        <taxon>Bacteria</taxon>
        <taxon>Pseudomonadati</taxon>
        <taxon>Pseudomonadota</taxon>
        <taxon>Alphaproteobacteria</taxon>
        <taxon>Rhodobacterales</taxon>
        <taxon>Paracoccaceae</taxon>
        <taxon>Paracoccus</taxon>
    </lineage>
</organism>